<sequence>MKNYLLFIFILISVSSFGTCGRKGDPLPPRIFEPATVNKLNYQQVILKPLIYWNPPSKFIDGEPIPKNSIKNLKYLIDINFGEKKAVTDKLYFLDGERKMGEKVCYRVAAIYKKEKGEFSEPVCFKIEKPIKEKPSVGETFAGDETVKILFRTPTLHPIEIFRTEKKKPFSVIKPYAIINNATFVDKKVINGKTYIYKFRYAENRLKGPFTEPVQLTPEDNIPPEPPKNPVLVRLDNSTCIIVWEPSPSKDTVYYTIFLNDKELGKTENLYFQTTCKKGIFKVIAVDKAGNLSIPEAVKRR</sequence>
<evidence type="ECO:0000313" key="2">
    <source>
        <dbReference type="Proteomes" id="UP000198405"/>
    </source>
</evidence>
<dbReference type="OrthoDB" id="11573at2"/>
<dbReference type="SUPFAM" id="SSF49265">
    <property type="entry name" value="Fibronectin type III"/>
    <property type="match status" value="1"/>
</dbReference>
<dbReference type="Proteomes" id="UP000198405">
    <property type="component" value="Unassembled WGS sequence"/>
</dbReference>
<proteinExistence type="predicted"/>
<dbReference type="InterPro" id="IPR036116">
    <property type="entry name" value="FN3_sf"/>
</dbReference>
<accession>A0A238ZTT1</accession>
<gene>
    <name evidence="1" type="ORF">SAMN06265340_1127</name>
</gene>
<dbReference type="EMBL" id="FZOB01000012">
    <property type="protein sequence ID" value="SNR86745.1"/>
    <property type="molecule type" value="Genomic_DNA"/>
</dbReference>
<evidence type="ECO:0008006" key="3">
    <source>
        <dbReference type="Google" id="ProtNLM"/>
    </source>
</evidence>
<evidence type="ECO:0000313" key="1">
    <source>
        <dbReference type="EMBL" id="SNR86745.1"/>
    </source>
</evidence>
<protein>
    <recommendedName>
        <fullName evidence="3">Fibronectin type-III domain-containing protein</fullName>
    </recommendedName>
</protein>
<reference evidence="2" key="1">
    <citation type="submission" date="2017-06" db="EMBL/GenBank/DDBJ databases">
        <authorList>
            <person name="Varghese N."/>
            <person name="Submissions S."/>
        </authorList>
    </citation>
    <scope>NUCLEOTIDE SEQUENCE [LARGE SCALE GENOMIC DNA]</scope>
    <source>
        <strain evidence="2">DSM 15668</strain>
    </source>
</reference>
<dbReference type="AlphaFoldDB" id="A0A238ZTT1"/>
<keyword evidence="2" id="KW-1185">Reference proteome</keyword>
<name>A0A238ZTT1_9BACT</name>
<dbReference type="RefSeq" id="WP_089323487.1">
    <property type="nucleotide sequence ID" value="NZ_FZOB01000012.1"/>
</dbReference>
<organism evidence="1 2">
    <name type="scientific">Desulfurobacterium atlanticum</name>
    <dbReference type="NCBI Taxonomy" id="240169"/>
    <lineage>
        <taxon>Bacteria</taxon>
        <taxon>Pseudomonadati</taxon>
        <taxon>Aquificota</taxon>
        <taxon>Aquificia</taxon>
        <taxon>Desulfurobacteriales</taxon>
        <taxon>Desulfurobacteriaceae</taxon>
        <taxon>Desulfurobacterium</taxon>
    </lineage>
</organism>